<evidence type="ECO:0000256" key="1">
    <source>
        <dbReference type="SAM" id="MobiDB-lite"/>
    </source>
</evidence>
<name>A0A0E4H7Y9_9BACL</name>
<proteinExistence type="predicted"/>
<sequence length="287" mass="30480">MASQRGHLLRRNYLFAFLILVIGFGGLLGYDLYFKPYVLSQTVVKIKVAEGSFLPKNYELKPSDLYLDSVQTKDIPSGVITDVSQVEHKITNVILTNGSILTASLVDVSDLEPQQDEGIFPIPKEAIYAINGSLRSRDKVDIYLVEGDSANQTRSGGGYSSATAGRTTSGTAGTTAGAGTAPETAATAGETKTVGAAGAAKTVGAANTATPQPSAPARKVFLTGVTVNYVRTEDNNDVQDSENGNTNNRFTSTGKVAAPELKLKKSDGELLGQYLEQGKKLWIVRVE</sequence>
<evidence type="ECO:0000256" key="2">
    <source>
        <dbReference type="SAM" id="Phobius"/>
    </source>
</evidence>
<keyword evidence="2" id="KW-0472">Membrane</keyword>
<feature type="transmembrane region" description="Helical" evidence="2">
    <location>
        <begin position="12"/>
        <end position="33"/>
    </location>
</feature>
<evidence type="ECO:0000313" key="3">
    <source>
        <dbReference type="EMBL" id="CQR53635.1"/>
    </source>
</evidence>
<dbReference type="HOGENOM" id="CLU_1089247_0_0_9"/>
<dbReference type="Proteomes" id="UP000033163">
    <property type="component" value="Chromosome I"/>
</dbReference>
<keyword evidence="2" id="KW-1133">Transmembrane helix</keyword>
<protein>
    <submittedName>
        <fullName evidence="3">Putative membrane protein</fullName>
    </submittedName>
</protein>
<dbReference type="PATRIC" id="fig|1073571.4.peg.1537"/>
<evidence type="ECO:0000313" key="4">
    <source>
        <dbReference type="Proteomes" id="UP000033163"/>
    </source>
</evidence>
<dbReference type="EMBL" id="LN831776">
    <property type="protein sequence ID" value="CQR53635.1"/>
    <property type="molecule type" value="Genomic_DNA"/>
</dbReference>
<dbReference type="KEGG" id="pri:PRIO_1474"/>
<organism evidence="3 4">
    <name type="scientific">Paenibacillus riograndensis SBR5</name>
    <dbReference type="NCBI Taxonomy" id="1073571"/>
    <lineage>
        <taxon>Bacteria</taxon>
        <taxon>Bacillati</taxon>
        <taxon>Bacillota</taxon>
        <taxon>Bacilli</taxon>
        <taxon>Bacillales</taxon>
        <taxon>Paenibacillaceae</taxon>
        <taxon>Paenibacillus</taxon>
        <taxon>Paenibacillus sonchi group</taxon>
    </lineage>
</organism>
<gene>
    <name evidence="3" type="ORF">PRIO_1474</name>
</gene>
<keyword evidence="2" id="KW-0812">Transmembrane</keyword>
<feature type="compositionally biased region" description="Low complexity" evidence="1">
    <location>
        <begin position="160"/>
        <end position="189"/>
    </location>
</feature>
<dbReference type="STRING" id="483937.AMQ84_22715"/>
<dbReference type="AlphaFoldDB" id="A0A0E4H7Y9"/>
<reference evidence="4" key="1">
    <citation type="submission" date="2015-03" db="EMBL/GenBank/DDBJ databases">
        <authorList>
            <person name="Wibberg D."/>
        </authorList>
    </citation>
    <scope>NUCLEOTIDE SEQUENCE [LARGE SCALE GENOMIC DNA]</scope>
</reference>
<accession>A0A0E4H7Y9</accession>
<feature type="region of interest" description="Disordered" evidence="1">
    <location>
        <begin position="151"/>
        <end position="189"/>
    </location>
</feature>
<dbReference type="RefSeq" id="WP_020428336.1">
    <property type="nucleotide sequence ID" value="NZ_AGBD01000610.1"/>
</dbReference>
<dbReference type="CDD" id="cd11614">
    <property type="entry name" value="SAF_CpaB_FlgA_like"/>
    <property type="match status" value="1"/>
</dbReference>